<dbReference type="PANTHER" id="PTHR30450">
    <property type="entry name" value="ABC TRANSPORTER PERMEASE"/>
    <property type="match status" value="1"/>
</dbReference>
<comment type="subcellular location">
    <subcellularLocation>
        <location evidence="1 8">Cell membrane</location>
        <topology evidence="1 8">Multi-pass membrane protein</topology>
    </subcellularLocation>
</comment>
<feature type="transmembrane region" description="Helical" evidence="8">
    <location>
        <begin position="23"/>
        <end position="46"/>
    </location>
</feature>
<dbReference type="Pfam" id="PF00528">
    <property type="entry name" value="BPD_transp_1"/>
    <property type="match status" value="1"/>
</dbReference>
<protein>
    <submittedName>
        <fullName evidence="10">ABC transporter permease</fullName>
    </submittedName>
</protein>
<feature type="transmembrane region" description="Helical" evidence="8">
    <location>
        <begin position="194"/>
        <end position="213"/>
    </location>
</feature>
<dbReference type="InterPro" id="IPR051322">
    <property type="entry name" value="AA_ABC_Transporter_Permease"/>
</dbReference>
<sequence length="224" mass="24325">MEFDINHLIELIPEINTAFFQTIYMISIALVVAVLIGLPVGVILYITDKGLFMENKFIHNILGFIVNLIRSIPFLILLVALIPFTNFLVGTTIGPTAASVSLSVAAIPFFARIVESALREIDKGVIEAAIASGATPWMIIWHVLLLESRSGIISGITLTLISLIGFSAMAGTVGGGGIGDLAIRFGYYRYDDTIMITTVLILIILVQVIQFAGDFIAKLVDKRK</sequence>
<feature type="transmembrane region" description="Helical" evidence="8">
    <location>
        <begin position="88"/>
        <end position="113"/>
    </location>
</feature>
<keyword evidence="3 8" id="KW-0813">Transport</keyword>
<dbReference type="FunFam" id="1.10.3720.10:FF:000002">
    <property type="entry name" value="D-methionine ABC transporter permease MetI"/>
    <property type="match status" value="1"/>
</dbReference>
<evidence type="ECO:0000259" key="9">
    <source>
        <dbReference type="PROSITE" id="PS50928"/>
    </source>
</evidence>
<dbReference type="PANTHER" id="PTHR30450:SF1">
    <property type="entry name" value="D-METHIONINE TRANSPORT SYSTEM PERMEASE PROTEIN METI-RELATED"/>
    <property type="match status" value="1"/>
</dbReference>
<evidence type="ECO:0000256" key="5">
    <source>
        <dbReference type="ARBA" id="ARBA00022692"/>
    </source>
</evidence>
<keyword evidence="5 8" id="KW-0812">Transmembrane</keyword>
<dbReference type="CDD" id="cd06261">
    <property type="entry name" value="TM_PBP2"/>
    <property type="match status" value="1"/>
</dbReference>
<dbReference type="PROSITE" id="PS50928">
    <property type="entry name" value="ABC_TM1"/>
    <property type="match status" value="1"/>
</dbReference>
<dbReference type="Proteomes" id="UP000315753">
    <property type="component" value="Unassembled WGS sequence"/>
</dbReference>
<feature type="transmembrane region" description="Helical" evidence="8">
    <location>
        <begin position="58"/>
        <end position="82"/>
    </location>
</feature>
<dbReference type="SUPFAM" id="SSF161098">
    <property type="entry name" value="MetI-like"/>
    <property type="match status" value="1"/>
</dbReference>
<evidence type="ECO:0000256" key="6">
    <source>
        <dbReference type="ARBA" id="ARBA00022989"/>
    </source>
</evidence>
<reference evidence="10 11" key="1">
    <citation type="submission" date="2019-06" db="EMBL/GenBank/DDBJ databases">
        <title>Genome sequence of Ureibacillus terrenus.</title>
        <authorList>
            <person name="Maclea K.S."/>
            <person name="Simoes M."/>
        </authorList>
    </citation>
    <scope>NUCLEOTIDE SEQUENCE [LARGE SCALE GENOMIC DNA]</scope>
    <source>
        <strain evidence="10 11">ATCC BAA-384</strain>
    </source>
</reference>
<keyword evidence="4" id="KW-1003">Cell membrane</keyword>
<comment type="similarity">
    <text evidence="2">Belongs to the binding-protein-dependent transport system permease family. CysTW subfamily.</text>
</comment>
<dbReference type="Gene3D" id="1.10.3720.10">
    <property type="entry name" value="MetI-like"/>
    <property type="match status" value="1"/>
</dbReference>
<gene>
    <name evidence="10" type="ORF">FKZ59_02325</name>
</gene>
<feature type="transmembrane region" description="Helical" evidence="8">
    <location>
        <begin position="125"/>
        <end position="146"/>
    </location>
</feature>
<dbReference type="EMBL" id="VIGD01000002">
    <property type="protein sequence ID" value="TQE91950.1"/>
    <property type="molecule type" value="Genomic_DNA"/>
</dbReference>
<keyword evidence="7 8" id="KW-0472">Membrane</keyword>
<comment type="caution">
    <text evidence="10">The sequence shown here is derived from an EMBL/GenBank/DDBJ whole genome shotgun (WGS) entry which is preliminary data.</text>
</comment>
<dbReference type="GO" id="GO:0048473">
    <property type="term" value="P:D-methionine transmembrane transport"/>
    <property type="evidence" value="ECO:0007669"/>
    <property type="project" value="TreeGrafter"/>
</dbReference>
<dbReference type="RefSeq" id="WP_141601124.1">
    <property type="nucleotide sequence ID" value="NZ_JARMSB010000008.1"/>
</dbReference>
<evidence type="ECO:0000256" key="2">
    <source>
        <dbReference type="ARBA" id="ARBA00007069"/>
    </source>
</evidence>
<keyword evidence="6 8" id="KW-1133">Transmembrane helix</keyword>
<dbReference type="InterPro" id="IPR000515">
    <property type="entry name" value="MetI-like"/>
</dbReference>
<keyword evidence="11" id="KW-1185">Reference proteome</keyword>
<proteinExistence type="inferred from homology"/>
<accession>A0A540V5B0</accession>
<feature type="domain" description="ABC transmembrane type-1" evidence="9">
    <location>
        <begin position="19"/>
        <end position="213"/>
    </location>
</feature>
<dbReference type="InterPro" id="IPR035906">
    <property type="entry name" value="MetI-like_sf"/>
</dbReference>
<dbReference type="OrthoDB" id="9793490at2"/>
<evidence type="ECO:0000256" key="4">
    <source>
        <dbReference type="ARBA" id="ARBA00022475"/>
    </source>
</evidence>
<evidence type="ECO:0000256" key="3">
    <source>
        <dbReference type="ARBA" id="ARBA00022448"/>
    </source>
</evidence>
<evidence type="ECO:0000256" key="8">
    <source>
        <dbReference type="RuleBase" id="RU363032"/>
    </source>
</evidence>
<dbReference type="GO" id="GO:0005886">
    <property type="term" value="C:plasma membrane"/>
    <property type="evidence" value="ECO:0007669"/>
    <property type="project" value="UniProtKB-SubCell"/>
</dbReference>
<feature type="transmembrane region" description="Helical" evidence="8">
    <location>
        <begin position="152"/>
        <end position="173"/>
    </location>
</feature>
<dbReference type="AlphaFoldDB" id="A0A540V5B0"/>
<evidence type="ECO:0000313" key="11">
    <source>
        <dbReference type="Proteomes" id="UP000315753"/>
    </source>
</evidence>
<evidence type="ECO:0000313" key="10">
    <source>
        <dbReference type="EMBL" id="TQE91950.1"/>
    </source>
</evidence>
<organism evidence="10 11">
    <name type="scientific">Ureibacillus terrenus</name>
    <dbReference type="NCBI Taxonomy" id="118246"/>
    <lineage>
        <taxon>Bacteria</taxon>
        <taxon>Bacillati</taxon>
        <taxon>Bacillota</taxon>
        <taxon>Bacilli</taxon>
        <taxon>Bacillales</taxon>
        <taxon>Caryophanaceae</taxon>
        <taxon>Ureibacillus</taxon>
    </lineage>
</organism>
<evidence type="ECO:0000256" key="7">
    <source>
        <dbReference type="ARBA" id="ARBA00023136"/>
    </source>
</evidence>
<name>A0A540V5B0_9BACL</name>
<evidence type="ECO:0000256" key="1">
    <source>
        <dbReference type="ARBA" id="ARBA00004651"/>
    </source>
</evidence>